<dbReference type="RefSeq" id="WP_338438120.1">
    <property type="nucleotide sequence ID" value="NZ_JAUYVH010000016.1"/>
</dbReference>
<keyword evidence="1" id="KW-1133">Transmembrane helix</keyword>
<sequence>MIASLFTSSFLKLFSGPIIWAIHFLFIYSFNGIMCARPALRREWVGLSLSGWAIVLASVMALLAIVLINLREWRSDMDASNRDFARWMTVGLGVLSAFAIILEAIPVFLVPDCA</sequence>
<feature type="transmembrane region" description="Helical" evidence="1">
    <location>
        <begin position="45"/>
        <end position="68"/>
    </location>
</feature>
<gene>
    <name evidence="2" type="ORF">Q8A64_17045</name>
</gene>
<dbReference type="EMBL" id="JAUYVH010000016">
    <property type="protein sequence ID" value="MDQ9172121.1"/>
    <property type="molecule type" value="Genomic_DNA"/>
</dbReference>
<keyword evidence="1" id="KW-0472">Membrane</keyword>
<evidence type="ECO:0000313" key="3">
    <source>
        <dbReference type="Proteomes" id="UP001225596"/>
    </source>
</evidence>
<feature type="transmembrane region" description="Helical" evidence="1">
    <location>
        <begin position="14"/>
        <end position="33"/>
    </location>
</feature>
<dbReference type="Proteomes" id="UP001225596">
    <property type="component" value="Unassembled WGS sequence"/>
</dbReference>
<feature type="transmembrane region" description="Helical" evidence="1">
    <location>
        <begin position="88"/>
        <end position="110"/>
    </location>
</feature>
<accession>A0ABU1BSW9</accession>
<proteinExistence type="predicted"/>
<reference evidence="2 3" key="1">
    <citation type="submission" date="2023-08" db="EMBL/GenBank/DDBJ databases">
        <title>Oxalobacteraceae gen .nov., isolated from river sludge outside the plant.</title>
        <authorList>
            <person name="Zhao S.Y."/>
        </authorList>
    </citation>
    <scope>NUCLEOTIDE SEQUENCE [LARGE SCALE GENOMIC DNA]</scope>
    <source>
        <strain evidence="2 3">R-40</strain>
    </source>
</reference>
<name>A0ABU1BSW9_9BURK</name>
<protein>
    <submittedName>
        <fullName evidence="2">Uncharacterized protein</fullName>
    </submittedName>
</protein>
<keyword evidence="3" id="KW-1185">Reference proteome</keyword>
<keyword evidence="1" id="KW-0812">Transmembrane</keyword>
<evidence type="ECO:0000256" key="1">
    <source>
        <dbReference type="SAM" id="Phobius"/>
    </source>
</evidence>
<organism evidence="2 3">
    <name type="scientific">Keguizhuia sedimenti</name>
    <dbReference type="NCBI Taxonomy" id="3064264"/>
    <lineage>
        <taxon>Bacteria</taxon>
        <taxon>Pseudomonadati</taxon>
        <taxon>Pseudomonadota</taxon>
        <taxon>Betaproteobacteria</taxon>
        <taxon>Burkholderiales</taxon>
        <taxon>Oxalobacteraceae</taxon>
        <taxon>Keguizhuia</taxon>
    </lineage>
</organism>
<comment type="caution">
    <text evidence="2">The sequence shown here is derived from an EMBL/GenBank/DDBJ whole genome shotgun (WGS) entry which is preliminary data.</text>
</comment>
<evidence type="ECO:0000313" key="2">
    <source>
        <dbReference type="EMBL" id="MDQ9172121.1"/>
    </source>
</evidence>